<keyword evidence="6" id="KW-0010">Activator</keyword>
<evidence type="ECO:0000256" key="9">
    <source>
        <dbReference type="SAM" id="MobiDB-lite"/>
    </source>
</evidence>
<keyword evidence="5" id="KW-0805">Transcription regulation</keyword>
<comment type="subcellular location">
    <subcellularLocation>
        <location evidence="1">Host nucleus</location>
    </subcellularLocation>
</comment>
<dbReference type="Pfam" id="PF11733">
    <property type="entry name" value="NP1-WLL"/>
    <property type="match status" value="1"/>
</dbReference>
<evidence type="ECO:0000256" key="1">
    <source>
        <dbReference type="ARBA" id="ARBA00004147"/>
    </source>
</evidence>
<dbReference type="InterPro" id="IPR021075">
    <property type="entry name" value="Bocavirus_NP1"/>
</dbReference>
<evidence type="ECO:0000256" key="7">
    <source>
        <dbReference type="ARBA" id="ARBA00023163"/>
    </source>
</evidence>
<keyword evidence="7" id="KW-0804">Transcription</keyword>
<organism evidence="10">
    <name type="scientific">Dromedary camel bocaparvovirus 2</name>
    <dbReference type="NCBI Taxonomy" id="2014604"/>
    <lineage>
        <taxon>Viruses</taxon>
        <taxon>Monodnaviria</taxon>
        <taxon>Shotokuvirae</taxon>
        <taxon>Cossaviricota</taxon>
        <taxon>Quintoviricetes</taxon>
        <taxon>Piccovirales</taxon>
        <taxon>Parvoviridae</taxon>
        <taxon>Parvovirinae</taxon>
        <taxon>Bocaparvovirus</taxon>
        <taxon>Bocaparvovirus ungulate8</taxon>
    </lineage>
</organism>
<protein>
    <recommendedName>
        <fullName evidence="3">Non-structural protein NP-1</fullName>
    </recommendedName>
</protein>
<evidence type="ECO:0000256" key="6">
    <source>
        <dbReference type="ARBA" id="ARBA00023159"/>
    </source>
</evidence>
<evidence type="ECO:0000256" key="8">
    <source>
        <dbReference type="ARBA" id="ARBA00045895"/>
    </source>
</evidence>
<evidence type="ECO:0000256" key="2">
    <source>
        <dbReference type="ARBA" id="ARBA00007126"/>
    </source>
</evidence>
<evidence type="ECO:0000256" key="5">
    <source>
        <dbReference type="ARBA" id="ARBA00023015"/>
    </source>
</evidence>
<evidence type="ECO:0000256" key="4">
    <source>
        <dbReference type="ARBA" id="ARBA00022562"/>
    </source>
</evidence>
<proteinExistence type="inferred from homology"/>
<evidence type="ECO:0000256" key="3">
    <source>
        <dbReference type="ARBA" id="ARBA00020315"/>
    </source>
</evidence>
<name>A0A1Z3FVX6_9VIRU</name>
<dbReference type="EMBL" id="KY640439">
    <property type="protein sequence ID" value="ASC49370.1"/>
    <property type="molecule type" value="Genomic_DNA"/>
</dbReference>
<feature type="region of interest" description="Disordered" evidence="9">
    <location>
        <begin position="1"/>
        <end position="36"/>
    </location>
</feature>
<gene>
    <name evidence="10" type="primary">NP1</name>
</gene>
<dbReference type="GO" id="GO:0042025">
    <property type="term" value="C:host cell nucleus"/>
    <property type="evidence" value="ECO:0007669"/>
    <property type="project" value="UniProtKB-SubCell"/>
</dbReference>
<keyword evidence="4" id="KW-1048">Host nucleus</keyword>
<comment type="function">
    <text evidence="8">Required for the expression of the capsid proteins. Performs the splicing and internal polyadenylation of the viral capsid-encoding mRNA precursor, which allows its maturation and expression. Transactivates the viral promoter.</text>
</comment>
<feature type="compositionally biased region" description="Low complexity" evidence="9">
    <location>
        <begin position="15"/>
        <end position="32"/>
    </location>
</feature>
<evidence type="ECO:0000313" key="10">
    <source>
        <dbReference type="EMBL" id="ASC49370.1"/>
    </source>
</evidence>
<reference evidence="10" key="1">
    <citation type="journal article" date="2017" name="J. Gen. Virol.">
        <title>Two novel dromedary camel bocaparvoviruses from dromedaries in the Middle East with unique genomic features.</title>
        <authorList>
            <person name="Woo P.C.Y."/>
            <person name="Lau S.K.P."/>
            <person name="Tsoi H.W."/>
            <person name="Patteril N.G."/>
            <person name="Yeung H.C."/>
            <person name="Joseph S."/>
            <person name="Wong E.Y.M."/>
            <person name="Muhammed R."/>
            <person name="Chow F.W.N."/>
            <person name="Wernery U."/>
            <person name="Yuen K.Y."/>
        </authorList>
    </citation>
    <scope>NUCLEOTIDE SEQUENCE</scope>
    <source>
        <strain evidence="10">30C-F</strain>
    </source>
</reference>
<comment type="similarity">
    <text evidence="2">Belongs to the Bocaparvovirus Non-structural protein NP-1 family.</text>
</comment>
<accession>A0A1Z3FVX6</accession>
<sequence>MSSKTFNSKKDGSAGTSKGHQGTQTGTTTGKMTRWKDRPHLAKTPYAFFNEHRAKRRADEKDAEIVPANCGFHWHATRLTSKGTNFIFNDCKQEFQSRARDGKIEWNDCKEILFSLKRELDRGYRNMMWHFKNKRDCFPCEYWDTVYRDHLEEMTAIKNGEPSDSEILEAVSE</sequence>